<keyword evidence="3" id="KW-1185">Reference proteome</keyword>
<dbReference type="RefSeq" id="XP_036530862.1">
    <property type="nucleotide sequence ID" value="XM_036678583.1"/>
</dbReference>
<evidence type="ECO:0000313" key="2">
    <source>
        <dbReference type="EMBL" id="KAF5579018.1"/>
    </source>
</evidence>
<dbReference type="GeneID" id="59313301"/>
<accession>A0A8H5KUF9</accession>
<dbReference type="Proteomes" id="UP000547976">
    <property type="component" value="Unassembled WGS sequence"/>
</dbReference>
<feature type="region of interest" description="Disordered" evidence="1">
    <location>
        <begin position="1"/>
        <end position="69"/>
    </location>
</feature>
<dbReference type="EMBL" id="JAAOAV010000376">
    <property type="protein sequence ID" value="KAF5579018.1"/>
    <property type="molecule type" value="Genomic_DNA"/>
</dbReference>
<gene>
    <name evidence="2" type="ORF">FSUBG_13668</name>
</gene>
<protein>
    <submittedName>
        <fullName evidence="2">Uncharacterized protein</fullName>
    </submittedName>
</protein>
<proteinExistence type="predicted"/>
<evidence type="ECO:0000313" key="3">
    <source>
        <dbReference type="Proteomes" id="UP000547976"/>
    </source>
</evidence>
<organism evidence="2 3">
    <name type="scientific">Gibberella subglutinans</name>
    <name type="common">Fusarium subglutinans</name>
    <dbReference type="NCBI Taxonomy" id="42677"/>
    <lineage>
        <taxon>Eukaryota</taxon>
        <taxon>Fungi</taxon>
        <taxon>Dikarya</taxon>
        <taxon>Ascomycota</taxon>
        <taxon>Pezizomycotina</taxon>
        <taxon>Sordariomycetes</taxon>
        <taxon>Hypocreomycetidae</taxon>
        <taxon>Hypocreales</taxon>
        <taxon>Nectriaceae</taxon>
        <taxon>Fusarium</taxon>
        <taxon>Fusarium fujikuroi species complex</taxon>
    </lineage>
</organism>
<reference evidence="2 3" key="1">
    <citation type="submission" date="2020-05" db="EMBL/GenBank/DDBJ databases">
        <title>Identification and distribution of gene clusters putatively required for synthesis of sphingolipid metabolism inhibitors in phylogenetically diverse species of the filamentous fungus Fusarium.</title>
        <authorList>
            <person name="Kim H.-S."/>
            <person name="Busman M."/>
            <person name="Brown D.W."/>
            <person name="Divon H."/>
            <person name="Uhlig S."/>
            <person name="Proctor R.H."/>
        </authorList>
    </citation>
    <scope>NUCLEOTIDE SEQUENCE [LARGE SCALE GENOMIC DNA]</scope>
    <source>
        <strain evidence="2 3">NRRL 66333</strain>
    </source>
</reference>
<feature type="compositionally biased region" description="Polar residues" evidence="1">
    <location>
        <begin position="17"/>
        <end position="30"/>
    </location>
</feature>
<name>A0A8H5KUF9_GIBSU</name>
<dbReference type="AlphaFoldDB" id="A0A8H5KUF9"/>
<comment type="caution">
    <text evidence="2">The sequence shown here is derived from an EMBL/GenBank/DDBJ whole genome shotgun (WGS) entry which is preliminary data.</text>
</comment>
<evidence type="ECO:0000256" key="1">
    <source>
        <dbReference type="SAM" id="MobiDB-lite"/>
    </source>
</evidence>
<sequence>MITLTTDARIRTPIAATESTSNPATSQAVPQQDHETLRRLVGNASHPRPRMDCDPGSQYWSVRDFSTGG</sequence>